<dbReference type="Proteomes" id="UP000031970">
    <property type="component" value="Unassembled WGS sequence"/>
</dbReference>
<evidence type="ECO:0000313" key="4">
    <source>
        <dbReference type="Proteomes" id="UP000031970"/>
    </source>
</evidence>
<keyword evidence="1" id="KW-0233">DNA recombination</keyword>
<dbReference type="AlphaFoldDB" id="A0ABD3ZRT4"/>
<proteinExistence type="predicted"/>
<dbReference type="GO" id="GO:0006310">
    <property type="term" value="P:DNA recombination"/>
    <property type="evidence" value="ECO:0007669"/>
    <property type="project" value="UniProtKB-KW"/>
</dbReference>
<accession>A0ABD3ZRT4</accession>
<dbReference type="InterPro" id="IPR002104">
    <property type="entry name" value="Integrase_catalytic"/>
</dbReference>
<feature type="domain" description="Tyr recombinase" evidence="2">
    <location>
        <begin position="73"/>
        <end position="248"/>
    </location>
</feature>
<gene>
    <name evidence="3" type="ORF">B4067_1334</name>
</gene>
<dbReference type="PANTHER" id="PTHR30349">
    <property type="entry name" value="PHAGE INTEGRASE-RELATED"/>
    <property type="match status" value="1"/>
</dbReference>
<dbReference type="InterPro" id="IPR050090">
    <property type="entry name" value="Tyrosine_recombinase_XerCD"/>
</dbReference>
<dbReference type="InterPro" id="IPR013762">
    <property type="entry name" value="Integrase-like_cat_sf"/>
</dbReference>
<sequence length="252" mass="28461">MSSPYASSSASKYSVRTLINSARSAGLSQRPSTHAIKIASFSLISFDFRYHFRYYECNKLKFKLRRVSEMANEVFPIKSKRDFNKLKNALNGRNRLLLTLGTAFGLRISDLLTLKVGDLRGQDSLVITEQKRKKKRKITFSSSVLREIKTYLSDADDKDYVFASRQGGGKPISRVQAYRILNDAAERTGIADKIGAIGTHSLRKTFGYRLHENGVDITRIMSILGHSSERETLRYIGITADEISEAYESIEV</sequence>
<evidence type="ECO:0000313" key="3">
    <source>
        <dbReference type="EMBL" id="KIL30400.1"/>
    </source>
</evidence>
<dbReference type="EMBL" id="JSXS01000125">
    <property type="protein sequence ID" value="KIL30400.1"/>
    <property type="molecule type" value="Genomic_DNA"/>
</dbReference>
<reference evidence="3 4" key="1">
    <citation type="submission" date="2014-11" db="EMBL/GenBank/DDBJ databases">
        <title>Draft Genome Sequences of Nine Bacillus subtilis Strains that Form Spores with High Heat-Resistance.</title>
        <authorList>
            <person name="Krawcyk A.O."/>
            <person name="Berendsen E.M."/>
            <person name="de Jong A."/>
            <person name="Holsappel S."/>
            <person name="Eijlander R.T."/>
            <person name="Wells-Bennik M."/>
            <person name="Kuipers O.P."/>
        </authorList>
    </citation>
    <scope>NUCLEOTIDE SEQUENCE [LARGE SCALE GENOMIC DNA]</scope>
    <source>
        <strain evidence="3 4">B4067</strain>
    </source>
</reference>
<comment type="caution">
    <text evidence="3">The sequence shown here is derived from an EMBL/GenBank/DDBJ whole genome shotgun (WGS) entry which is preliminary data.</text>
</comment>
<protein>
    <recommendedName>
        <fullName evidence="2">Tyr recombinase domain-containing protein</fullName>
    </recommendedName>
</protein>
<evidence type="ECO:0000256" key="1">
    <source>
        <dbReference type="ARBA" id="ARBA00023172"/>
    </source>
</evidence>
<dbReference type="SUPFAM" id="SSF56349">
    <property type="entry name" value="DNA breaking-rejoining enzymes"/>
    <property type="match status" value="1"/>
</dbReference>
<name>A0ABD3ZRT4_BACIU</name>
<dbReference type="PANTHER" id="PTHR30349:SF82">
    <property type="entry name" value="INTEGRASE_RECOMBINASE YOEC-RELATED"/>
    <property type="match status" value="1"/>
</dbReference>
<dbReference type="InterPro" id="IPR011010">
    <property type="entry name" value="DNA_brk_join_enz"/>
</dbReference>
<dbReference type="PROSITE" id="PS51898">
    <property type="entry name" value="TYR_RECOMBINASE"/>
    <property type="match status" value="1"/>
</dbReference>
<evidence type="ECO:0000259" key="2">
    <source>
        <dbReference type="PROSITE" id="PS51898"/>
    </source>
</evidence>
<dbReference type="Gene3D" id="1.10.443.10">
    <property type="entry name" value="Intergrase catalytic core"/>
    <property type="match status" value="1"/>
</dbReference>
<dbReference type="Pfam" id="PF00589">
    <property type="entry name" value="Phage_integrase"/>
    <property type="match status" value="1"/>
</dbReference>
<organism evidence="3 4">
    <name type="scientific">Bacillus subtilis subsp. subtilis</name>
    <dbReference type="NCBI Taxonomy" id="135461"/>
    <lineage>
        <taxon>Bacteria</taxon>
        <taxon>Bacillati</taxon>
        <taxon>Bacillota</taxon>
        <taxon>Bacilli</taxon>
        <taxon>Bacillales</taxon>
        <taxon>Bacillaceae</taxon>
        <taxon>Bacillus</taxon>
    </lineage>
</organism>